<dbReference type="AlphaFoldDB" id="A0AB39USS8"/>
<evidence type="ECO:0000256" key="7">
    <source>
        <dbReference type="ARBA" id="ARBA00022842"/>
    </source>
</evidence>
<evidence type="ECO:0000313" key="11">
    <source>
        <dbReference type="EMBL" id="XDT70895.1"/>
    </source>
</evidence>
<dbReference type="NCBIfam" id="TIGR01490">
    <property type="entry name" value="HAD-SF-IB-hyp1"/>
    <property type="match status" value="1"/>
</dbReference>
<comment type="pathway">
    <text evidence="1">Amino-acid biosynthesis; L-histidine biosynthesis; L-histidine from 5-phospho-alpha-D-ribose 1-diphosphate: step 8/9.</text>
</comment>
<evidence type="ECO:0000256" key="8">
    <source>
        <dbReference type="ARBA" id="ARBA00033209"/>
    </source>
</evidence>
<dbReference type="PANTHER" id="PTHR43344:SF13">
    <property type="entry name" value="PHOSPHATASE RV3661-RELATED"/>
    <property type="match status" value="1"/>
</dbReference>
<dbReference type="GO" id="GO:0046872">
    <property type="term" value="F:metal ion binding"/>
    <property type="evidence" value="ECO:0007669"/>
    <property type="project" value="UniProtKB-KW"/>
</dbReference>
<gene>
    <name evidence="11" type="ORF">AAIA72_08710</name>
</gene>
<dbReference type="Pfam" id="PF12710">
    <property type="entry name" value="HAD"/>
    <property type="match status" value="1"/>
</dbReference>
<keyword evidence="5" id="KW-0479">Metal-binding</keyword>
<dbReference type="InterPro" id="IPR006385">
    <property type="entry name" value="HAD_hydro_SerB1"/>
</dbReference>
<sequence length="218" mass="24844">MALAIFDLDNTLIAGDSDHSWGEYLADHGWVDRDTHRARNDAFYADYLRGELDIQAYLEFALSVLKGRTPEEMEGMRAQFVEERIRPILLSRAQALVDRHRDAGDTLLVITATNQFVTEPIVNLFGIESLIAPVPEIVEGRYTGRITGVPSYQEGKVIRLREWLKDHPHDLSEAWFYSDSHNDLPLLQQVGHPVAVDPDDRLRAEAEQRGWPVISLRD</sequence>
<name>A0AB39USS8_9GAMM</name>
<comment type="catalytic activity">
    <reaction evidence="9">
        <text>L-histidinol phosphate + H2O = L-histidinol + phosphate</text>
        <dbReference type="Rhea" id="RHEA:14465"/>
        <dbReference type="ChEBI" id="CHEBI:15377"/>
        <dbReference type="ChEBI" id="CHEBI:43474"/>
        <dbReference type="ChEBI" id="CHEBI:57699"/>
        <dbReference type="ChEBI" id="CHEBI:57980"/>
        <dbReference type="EC" id="3.1.3.15"/>
    </reaction>
    <physiologicalReaction direction="left-to-right" evidence="9">
        <dbReference type="Rhea" id="RHEA:14466"/>
    </physiologicalReaction>
</comment>
<evidence type="ECO:0000256" key="6">
    <source>
        <dbReference type="ARBA" id="ARBA00022801"/>
    </source>
</evidence>
<dbReference type="EMBL" id="CP154858">
    <property type="protein sequence ID" value="XDT70895.1"/>
    <property type="molecule type" value="Genomic_DNA"/>
</dbReference>
<comment type="similarity">
    <text evidence="2">Belongs to the HAD-like hydrolase superfamily. SerB family.</text>
</comment>
<keyword evidence="6 11" id="KW-0378">Hydrolase</keyword>
<protein>
    <recommendedName>
        <fullName evidence="4">Histidinol-phosphatase</fullName>
        <ecNumber evidence="3">3.1.3.15</ecNumber>
    </recommendedName>
    <alternativeName>
        <fullName evidence="8">Histidinol-phosphate phosphatase</fullName>
    </alternativeName>
</protein>
<dbReference type="InterPro" id="IPR023214">
    <property type="entry name" value="HAD_sf"/>
</dbReference>
<dbReference type="RefSeq" id="WP_369599936.1">
    <property type="nucleotide sequence ID" value="NZ_CP154858.1"/>
</dbReference>
<organism evidence="11">
    <name type="scientific">Thermohahella caldifontis</name>
    <dbReference type="NCBI Taxonomy" id="3142973"/>
    <lineage>
        <taxon>Bacteria</taxon>
        <taxon>Pseudomonadati</taxon>
        <taxon>Pseudomonadota</taxon>
        <taxon>Gammaproteobacteria</taxon>
        <taxon>Oceanospirillales</taxon>
        <taxon>Hahellaceae</taxon>
        <taxon>Thermohahella</taxon>
    </lineage>
</organism>
<dbReference type="NCBIfam" id="TIGR01488">
    <property type="entry name" value="HAD-SF-IB"/>
    <property type="match status" value="1"/>
</dbReference>
<evidence type="ECO:0000256" key="4">
    <source>
        <dbReference type="ARBA" id="ARBA00021697"/>
    </source>
</evidence>
<dbReference type="Gene3D" id="3.40.50.1000">
    <property type="entry name" value="HAD superfamily/HAD-like"/>
    <property type="match status" value="1"/>
</dbReference>
<evidence type="ECO:0000256" key="1">
    <source>
        <dbReference type="ARBA" id="ARBA00004970"/>
    </source>
</evidence>
<dbReference type="InterPro" id="IPR050582">
    <property type="entry name" value="HAD-like_SerB"/>
</dbReference>
<keyword evidence="7" id="KW-0460">Magnesium</keyword>
<proteinExistence type="inferred from homology"/>
<dbReference type="EC" id="3.1.3.15" evidence="3"/>
<dbReference type="SUPFAM" id="SSF56784">
    <property type="entry name" value="HAD-like"/>
    <property type="match status" value="1"/>
</dbReference>
<reference evidence="11" key="1">
    <citation type="submission" date="2024-05" db="EMBL/GenBank/DDBJ databases">
        <title>Genome sequencing of novel strain.</title>
        <authorList>
            <person name="Ganbat D."/>
            <person name="Ganbat S."/>
            <person name="Lee S.-J."/>
        </authorList>
    </citation>
    <scope>NUCLEOTIDE SEQUENCE</scope>
    <source>
        <strain evidence="11">SMD15-11</strain>
    </source>
</reference>
<evidence type="ECO:0000256" key="3">
    <source>
        <dbReference type="ARBA" id="ARBA00013085"/>
    </source>
</evidence>
<evidence type="ECO:0000256" key="5">
    <source>
        <dbReference type="ARBA" id="ARBA00022723"/>
    </source>
</evidence>
<dbReference type="CDD" id="cd02612">
    <property type="entry name" value="HAD_PGPPase"/>
    <property type="match status" value="1"/>
</dbReference>
<evidence type="ECO:0000256" key="9">
    <source>
        <dbReference type="ARBA" id="ARBA00052092"/>
    </source>
</evidence>
<evidence type="ECO:0000256" key="2">
    <source>
        <dbReference type="ARBA" id="ARBA00009184"/>
    </source>
</evidence>
<dbReference type="Gene3D" id="1.20.1440.100">
    <property type="entry name" value="SG protein - dephosphorylation function"/>
    <property type="match status" value="1"/>
</dbReference>
<dbReference type="GO" id="GO:0004401">
    <property type="term" value="F:histidinol-phosphatase activity"/>
    <property type="evidence" value="ECO:0007669"/>
    <property type="project" value="UniProtKB-EC"/>
</dbReference>
<accession>A0AB39USS8</accession>
<dbReference type="KEGG" id="tcd:AAIA72_08710"/>
<evidence type="ECO:0000256" key="10">
    <source>
        <dbReference type="ARBA" id="ARBA00053547"/>
    </source>
</evidence>
<comment type="function">
    <text evidence="10">Catalyzes the dephosphorylation of histidinol-phosphate to histidinol, the direct precursor of histidine.</text>
</comment>
<dbReference type="FunFam" id="3.40.50.1000:FF:000025">
    <property type="entry name" value="HAD hydrolase, family IB"/>
    <property type="match status" value="1"/>
</dbReference>
<dbReference type="InterPro" id="IPR036412">
    <property type="entry name" value="HAD-like_sf"/>
</dbReference>
<dbReference type="PANTHER" id="PTHR43344">
    <property type="entry name" value="PHOSPHOSERINE PHOSPHATASE"/>
    <property type="match status" value="1"/>
</dbReference>